<keyword evidence="2" id="KW-0282">Flagellum</keyword>
<dbReference type="Gene3D" id="2.30.330.10">
    <property type="entry name" value="SpoA-like"/>
    <property type="match status" value="1"/>
</dbReference>
<dbReference type="Proteomes" id="UP001201273">
    <property type="component" value="Unassembled WGS sequence"/>
</dbReference>
<sequence>MENNKVEPSTSLTKVQAEVLNDILIDLTVEIGTLSMTASQLTNIKLGDVLATGVNIKDEVSLIYKSNLIATGRLIDQDGFFAIQVIKLVNE</sequence>
<dbReference type="EMBL" id="JAIMJA010000033">
    <property type="protein sequence ID" value="MCE2597126.1"/>
    <property type="molecule type" value="Genomic_DNA"/>
</dbReference>
<evidence type="ECO:0000313" key="3">
    <source>
        <dbReference type="Proteomes" id="UP001201273"/>
    </source>
</evidence>
<evidence type="ECO:0000313" key="2">
    <source>
        <dbReference type="EMBL" id="MCE2597126.1"/>
    </source>
</evidence>
<dbReference type="Pfam" id="PF01052">
    <property type="entry name" value="FliMN_C"/>
    <property type="match status" value="1"/>
</dbReference>
<keyword evidence="3" id="KW-1185">Reference proteome</keyword>
<dbReference type="InterPro" id="IPR001543">
    <property type="entry name" value="FliN-like_C"/>
</dbReference>
<gene>
    <name evidence="2" type="ORF">K6Y31_20335</name>
</gene>
<keyword evidence="2" id="KW-0969">Cilium</keyword>
<keyword evidence="2" id="KW-0966">Cell projection</keyword>
<reference evidence="2 3" key="1">
    <citation type="journal article" date="2022" name="Environ. Microbiol. Rep.">
        <title>Eco-phylogenetic analyses reveal divergent evolution of vitamin B12 metabolism in the marine bacterial family 'Psychromonadaceae'.</title>
        <authorList>
            <person name="Jin X."/>
            <person name="Yang Y."/>
            <person name="Cao H."/>
            <person name="Gao B."/>
            <person name="Zhao Z."/>
        </authorList>
    </citation>
    <scope>NUCLEOTIDE SEQUENCE [LARGE SCALE GENOMIC DNA]</scope>
    <source>
        <strain evidence="2 3">MKS20</strain>
    </source>
</reference>
<feature type="domain" description="Flagellar motor switch protein FliN-like C-terminal" evidence="1">
    <location>
        <begin position="20"/>
        <end position="89"/>
    </location>
</feature>
<dbReference type="SUPFAM" id="SSF101801">
    <property type="entry name" value="Surface presentation of antigens (SPOA)"/>
    <property type="match status" value="1"/>
</dbReference>
<proteinExistence type="predicted"/>
<protein>
    <submittedName>
        <fullName evidence="2">FliM/FliN family flagellar motor C-terminal domain-containing protein</fullName>
    </submittedName>
</protein>
<evidence type="ECO:0000259" key="1">
    <source>
        <dbReference type="Pfam" id="PF01052"/>
    </source>
</evidence>
<name>A0ABS8WH88_9GAMM</name>
<dbReference type="RefSeq" id="WP_233054868.1">
    <property type="nucleotide sequence ID" value="NZ_JAIMJA010000033.1"/>
</dbReference>
<accession>A0ABS8WH88</accession>
<comment type="caution">
    <text evidence="2">The sequence shown here is derived from an EMBL/GenBank/DDBJ whole genome shotgun (WGS) entry which is preliminary data.</text>
</comment>
<dbReference type="InterPro" id="IPR036429">
    <property type="entry name" value="SpoA-like_sf"/>
</dbReference>
<organism evidence="2 3">
    <name type="scientific">Motilimonas cestriensis</name>
    <dbReference type="NCBI Taxonomy" id="2742685"/>
    <lineage>
        <taxon>Bacteria</taxon>
        <taxon>Pseudomonadati</taxon>
        <taxon>Pseudomonadota</taxon>
        <taxon>Gammaproteobacteria</taxon>
        <taxon>Alteromonadales</taxon>
        <taxon>Alteromonadales genera incertae sedis</taxon>
        <taxon>Motilimonas</taxon>
    </lineage>
</organism>